<reference evidence="3" key="1">
    <citation type="submission" date="2023-08" db="EMBL/GenBank/DDBJ databases">
        <authorList>
            <person name="Audoor S."/>
            <person name="Bilcke G."/>
        </authorList>
    </citation>
    <scope>NUCLEOTIDE SEQUENCE</scope>
</reference>
<feature type="compositionally biased region" description="Basic and acidic residues" evidence="1">
    <location>
        <begin position="256"/>
        <end position="270"/>
    </location>
</feature>
<feature type="compositionally biased region" description="Polar residues" evidence="1">
    <location>
        <begin position="88"/>
        <end position="99"/>
    </location>
</feature>
<name>A0AAD2FI51_9STRA</name>
<accession>A0AAD2FI51</accession>
<feature type="domain" description="Alcohol dehydrogenase-like N-terminal" evidence="2">
    <location>
        <begin position="598"/>
        <end position="684"/>
    </location>
</feature>
<organism evidence="3 4">
    <name type="scientific">Cylindrotheca closterium</name>
    <dbReference type="NCBI Taxonomy" id="2856"/>
    <lineage>
        <taxon>Eukaryota</taxon>
        <taxon>Sar</taxon>
        <taxon>Stramenopiles</taxon>
        <taxon>Ochrophyta</taxon>
        <taxon>Bacillariophyta</taxon>
        <taxon>Bacillariophyceae</taxon>
        <taxon>Bacillariophycidae</taxon>
        <taxon>Bacillariales</taxon>
        <taxon>Bacillariaceae</taxon>
        <taxon>Cylindrotheca</taxon>
    </lineage>
</organism>
<evidence type="ECO:0000313" key="4">
    <source>
        <dbReference type="Proteomes" id="UP001295423"/>
    </source>
</evidence>
<feature type="region of interest" description="Disordered" evidence="1">
    <location>
        <begin position="86"/>
        <end position="142"/>
    </location>
</feature>
<dbReference type="Pfam" id="PF08240">
    <property type="entry name" value="ADH_N"/>
    <property type="match status" value="1"/>
</dbReference>
<feature type="compositionally biased region" description="Low complexity" evidence="1">
    <location>
        <begin position="336"/>
        <end position="348"/>
    </location>
</feature>
<comment type="caution">
    <text evidence="3">The sequence shown here is derived from an EMBL/GenBank/DDBJ whole genome shotgun (WGS) entry which is preliminary data.</text>
</comment>
<dbReference type="Proteomes" id="UP001295423">
    <property type="component" value="Unassembled WGS sequence"/>
</dbReference>
<dbReference type="InterPro" id="IPR036291">
    <property type="entry name" value="NAD(P)-bd_dom_sf"/>
</dbReference>
<sequence>MRQTQSSNGRRMPNRRLDTYIDPAERVTPRRSTTTKRNYNNNRQQQQQQKQQQQQQQQAYKSPRYTAGTRESDVVLEKIREFEEIVSTPKQSAMSGRQSTGDRRQAAYGNPRRGAHRSDKREAAPPEERFNSGEVHNGGDVAFISTGYTTPSRVRTISKPEEQALADNLSPQESQGDSIAFFGNQSSHKKVLRTPGNTREISYSENHRLGARPNPNTHRAAGLTTPKNDATNFFQSPCGPMELNVGRKEPSKIWDFLDPKDDVTSSKNRADSITNQRREKRAMEGAYRDLMLIPPSKQQRGQPTTPRRKSAMKGGNKTNFRTKMYGDRSLNESRGSFSTTNSSHASSAVREETWRSEIASYGNNSFASDIPKSNTDTSASNYYPRSSDPHQKKHGIMKTTGSYKRPKPDGQEYYPTSDDLSHRRVQFSKATDPEIHKEASPNLSQSIFHGCGVDNTQQADVSSKHSDEDALERQRQELWAAKLNQLFPASATAGTEKERTTPRARRSENTAAKLITGDLRQLEEIIQKQASEKKQAQEENETSRHPLASSSSESRFDPIPMSKRKNHMYVAYSRYSEDAEEVLQVCEHTMVPLPNRKSGEVLVKVRASTVSLSDCEARKGAVKDIKLSPFVIPGACFCGQVALTERKSAFSKIGPGDIVISLCGSGSNARYLCITKDALVKVPKKINPDEAACLAESYLMAFQVLHLNHKSSMRYKDNSMRGQSILIMVGGFSDLCRALIELTNAAGADCCYVIVDEKEFSAVSSCGAIPLLKDPQQWLTLVGKQIDLLISCNDHGLRTEKITRDHLKALNNEGEIILFGKPGDKKLPFLHLETNGPSRLICKSNHRSVKDRSQLYNVFDAWGKDMKQCKKDLEHLLKLLQTNRLRPPILRRLPLTKVATAHSIVESKILPGFLVCLPWVHERGSRYSRSFSGSDRLEV</sequence>
<protein>
    <recommendedName>
        <fullName evidence="2">Alcohol dehydrogenase-like N-terminal domain-containing protein</fullName>
    </recommendedName>
</protein>
<keyword evidence="4" id="KW-1185">Reference proteome</keyword>
<dbReference type="InterPro" id="IPR011032">
    <property type="entry name" value="GroES-like_sf"/>
</dbReference>
<evidence type="ECO:0000256" key="1">
    <source>
        <dbReference type="SAM" id="MobiDB-lite"/>
    </source>
</evidence>
<feature type="compositionally biased region" description="Basic and acidic residues" evidence="1">
    <location>
        <begin position="529"/>
        <end position="544"/>
    </location>
</feature>
<dbReference type="EMBL" id="CAKOGP040000280">
    <property type="protein sequence ID" value="CAJ1933541.1"/>
    <property type="molecule type" value="Genomic_DNA"/>
</dbReference>
<dbReference type="InterPro" id="IPR013154">
    <property type="entry name" value="ADH-like_N"/>
</dbReference>
<feature type="compositionally biased region" description="Basic and acidic residues" evidence="1">
    <location>
        <begin position="116"/>
        <end position="131"/>
    </location>
</feature>
<proteinExistence type="predicted"/>
<dbReference type="Gene3D" id="3.40.50.720">
    <property type="entry name" value="NAD(P)-binding Rossmann-like Domain"/>
    <property type="match status" value="1"/>
</dbReference>
<dbReference type="Gene3D" id="3.90.180.10">
    <property type="entry name" value="Medium-chain alcohol dehydrogenases, catalytic domain"/>
    <property type="match status" value="1"/>
</dbReference>
<feature type="region of interest" description="Disordered" evidence="1">
    <location>
        <begin position="1"/>
        <end position="72"/>
    </location>
</feature>
<feature type="region of interest" description="Disordered" evidence="1">
    <location>
        <begin position="529"/>
        <end position="560"/>
    </location>
</feature>
<gene>
    <name evidence="3" type="ORF">CYCCA115_LOCUS3351</name>
</gene>
<feature type="compositionally biased region" description="Polar residues" evidence="1">
    <location>
        <begin position="30"/>
        <end position="43"/>
    </location>
</feature>
<feature type="compositionally biased region" description="Polar residues" evidence="1">
    <location>
        <begin position="296"/>
        <end position="305"/>
    </location>
</feature>
<evidence type="ECO:0000313" key="3">
    <source>
        <dbReference type="EMBL" id="CAJ1933541.1"/>
    </source>
</evidence>
<dbReference type="InterPro" id="IPR052585">
    <property type="entry name" value="Lipid_raft_assoc_Zn_ADH"/>
</dbReference>
<evidence type="ECO:0000259" key="2">
    <source>
        <dbReference type="Pfam" id="PF08240"/>
    </source>
</evidence>
<feature type="region of interest" description="Disordered" evidence="1">
    <location>
        <begin position="489"/>
        <end position="512"/>
    </location>
</feature>
<dbReference type="AlphaFoldDB" id="A0AAD2FI51"/>
<dbReference type="SUPFAM" id="SSF50129">
    <property type="entry name" value="GroES-like"/>
    <property type="match status" value="1"/>
</dbReference>
<feature type="compositionally biased region" description="Polar residues" evidence="1">
    <location>
        <begin position="361"/>
        <end position="384"/>
    </location>
</feature>
<dbReference type="SUPFAM" id="SSF51735">
    <property type="entry name" value="NAD(P)-binding Rossmann-fold domains"/>
    <property type="match status" value="1"/>
</dbReference>
<feature type="region of interest" description="Disordered" evidence="1">
    <location>
        <begin position="256"/>
        <end position="422"/>
    </location>
</feature>
<feature type="compositionally biased region" description="Basic and acidic residues" evidence="1">
    <location>
        <begin position="495"/>
        <end position="508"/>
    </location>
</feature>
<feature type="compositionally biased region" description="Low complexity" evidence="1">
    <location>
        <begin position="44"/>
        <end position="58"/>
    </location>
</feature>
<feature type="compositionally biased region" description="Basic and acidic residues" evidence="1">
    <location>
        <begin position="15"/>
        <end position="28"/>
    </location>
</feature>
<dbReference type="PANTHER" id="PTHR43482:SF1">
    <property type="entry name" value="PROTEIN AST1-RELATED"/>
    <property type="match status" value="1"/>
</dbReference>
<dbReference type="PANTHER" id="PTHR43482">
    <property type="entry name" value="PROTEIN AST1-RELATED"/>
    <property type="match status" value="1"/>
</dbReference>